<organism evidence="1 2">
    <name type="scientific">Candidatus Dojkabacteria bacterium</name>
    <dbReference type="NCBI Taxonomy" id="2099670"/>
    <lineage>
        <taxon>Bacteria</taxon>
        <taxon>Candidatus Dojkabacteria</taxon>
    </lineage>
</organism>
<evidence type="ECO:0000313" key="1">
    <source>
        <dbReference type="EMBL" id="MCA9386682.1"/>
    </source>
</evidence>
<dbReference type="EMBL" id="JAGQLF010000011">
    <property type="protein sequence ID" value="MCA9386682.1"/>
    <property type="molecule type" value="Genomic_DNA"/>
</dbReference>
<accession>A0A955RLU0</accession>
<sequence>MLKVLSKIPKLPALAGVFTIVFLFASALGLSVARQPNTNTKEEALQLIFSEYPEIKDQGLGQYYFFEQVGSAWYVAIGYGGSGLMIVNGDCFKVIGSTVDYTNSLQKSSSDITKINAVTCEGI</sequence>
<evidence type="ECO:0000313" key="2">
    <source>
        <dbReference type="Proteomes" id="UP000714915"/>
    </source>
</evidence>
<name>A0A955RLU0_9BACT</name>
<dbReference type="Proteomes" id="UP000714915">
    <property type="component" value="Unassembled WGS sequence"/>
</dbReference>
<reference evidence="1" key="1">
    <citation type="submission" date="2020-04" db="EMBL/GenBank/DDBJ databases">
        <authorList>
            <person name="Zhang T."/>
        </authorList>
    </citation>
    <scope>NUCLEOTIDE SEQUENCE</scope>
    <source>
        <strain evidence="1">HKST-UBA09</strain>
    </source>
</reference>
<comment type="caution">
    <text evidence="1">The sequence shown here is derived from an EMBL/GenBank/DDBJ whole genome shotgun (WGS) entry which is preliminary data.</text>
</comment>
<dbReference type="AlphaFoldDB" id="A0A955RLU0"/>
<gene>
    <name evidence="1" type="ORF">KC669_01465</name>
</gene>
<protein>
    <submittedName>
        <fullName evidence="1">Uncharacterized protein</fullName>
    </submittedName>
</protein>
<reference evidence="1" key="2">
    <citation type="journal article" date="2021" name="Microbiome">
        <title>Successional dynamics and alternative stable states in a saline activated sludge microbial community over 9 years.</title>
        <authorList>
            <person name="Wang Y."/>
            <person name="Ye J."/>
            <person name="Ju F."/>
            <person name="Liu L."/>
            <person name="Boyd J.A."/>
            <person name="Deng Y."/>
            <person name="Parks D.H."/>
            <person name="Jiang X."/>
            <person name="Yin X."/>
            <person name="Woodcroft B.J."/>
            <person name="Tyson G.W."/>
            <person name="Hugenholtz P."/>
            <person name="Polz M.F."/>
            <person name="Zhang T."/>
        </authorList>
    </citation>
    <scope>NUCLEOTIDE SEQUENCE</scope>
    <source>
        <strain evidence="1">HKST-UBA09</strain>
    </source>
</reference>
<proteinExistence type="predicted"/>